<keyword evidence="2 9" id="KW-0055">Arginine biosynthesis</keyword>
<keyword evidence="7 9" id="KW-0067">ATP-binding</keyword>
<dbReference type="PANTHER" id="PTHR23342">
    <property type="entry name" value="N-ACETYLGLUTAMATE SYNTHASE"/>
    <property type="match status" value="1"/>
</dbReference>
<keyword evidence="5 9" id="KW-0547">Nucleotide-binding</keyword>
<evidence type="ECO:0000313" key="11">
    <source>
        <dbReference type="EMBL" id="KRM92105.1"/>
    </source>
</evidence>
<name>A0A0R2CVJ9_9LACO</name>
<dbReference type="Proteomes" id="UP000051131">
    <property type="component" value="Unassembled WGS sequence"/>
</dbReference>
<evidence type="ECO:0000259" key="10">
    <source>
        <dbReference type="Pfam" id="PF00696"/>
    </source>
</evidence>
<dbReference type="GO" id="GO:0005737">
    <property type="term" value="C:cytoplasm"/>
    <property type="evidence" value="ECO:0007669"/>
    <property type="project" value="UniProtKB-SubCell"/>
</dbReference>
<dbReference type="PIRSF" id="PIRSF000728">
    <property type="entry name" value="NAGK"/>
    <property type="match status" value="1"/>
</dbReference>
<feature type="binding site" evidence="9">
    <location>
        <position position="63"/>
    </location>
    <ligand>
        <name>substrate</name>
    </ligand>
</feature>
<evidence type="ECO:0000256" key="1">
    <source>
        <dbReference type="ARBA" id="ARBA00004828"/>
    </source>
</evidence>
<dbReference type="OrthoDB" id="9803155at2"/>
<evidence type="ECO:0000256" key="3">
    <source>
        <dbReference type="ARBA" id="ARBA00022605"/>
    </source>
</evidence>
<dbReference type="InterPro" id="IPR036393">
    <property type="entry name" value="AceGlu_kinase-like_sf"/>
</dbReference>
<comment type="catalytic activity">
    <reaction evidence="8 9">
        <text>N-acetyl-L-glutamate + ATP = N-acetyl-L-glutamyl 5-phosphate + ADP</text>
        <dbReference type="Rhea" id="RHEA:14629"/>
        <dbReference type="ChEBI" id="CHEBI:30616"/>
        <dbReference type="ChEBI" id="CHEBI:44337"/>
        <dbReference type="ChEBI" id="CHEBI:57936"/>
        <dbReference type="ChEBI" id="CHEBI:456216"/>
        <dbReference type="EC" id="2.7.2.8"/>
    </reaction>
</comment>
<dbReference type="GO" id="GO:0003991">
    <property type="term" value="F:acetylglutamate kinase activity"/>
    <property type="evidence" value="ECO:0007669"/>
    <property type="project" value="UniProtKB-UniRule"/>
</dbReference>
<dbReference type="PANTHER" id="PTHR23342:SF0">
    <property type="entry name" value="N-ACETYLGLUTAMATE SYNTHASE, MITOCHONDRIAL"/>
    <property type="match status" value="1"/>
</dbReference>
<dbReference type="NCBIfam" id="TIGR00761">
    <property type="entry name" value="argB"/>
    <property type="match status" value="1"/>
</dbReference>
<protein>
    <recommendedName>
        <fullName evidence="9">Acetylglutamate kinase</fullName>
        <ecNumber evidence="9">2.7.2.8</ecNumber>
    </recommendedName>
    <alternativeName>
        <fullName evidence="9">N-acetyl-L-glutamate 5-phosphotransferase</fullName>
    </alternativeName>
    <alternativeName>
        <fullName evidence="9">NAG kinase</fullName>
        <shortName evidence="9">NAGK</shortName>
    </alternativeName>
</protein>
<dbReference type="AlphaFoldDB" id="A0A0R2CVJ9"/>
<dbReference type="PATRIC" id="fig|1423729.3.peg.287"/>
<evidence type="ECO:0000313" key="12">
    <source>
        <dbReference type="Proteomes" id="UP000051131"/>
    </source>
</evidence>
<keyword evidence="4 9" id="KW-0808">Transferase</keyword>
<evidence type="ECO:0000256" key="9">
    <source>
        <dbReference type="HAMAP-Rule" id="MF_00082"/>
    </source>
</evidence>
<dbReference type="STRING" id="1423729.FC80_GL000286"/>
<dbReference type="GO" id="GO:0042450">
    <property type="term" value="P:L-arginine biosynthetic process via ornithine"/>
    <property type="evidence" value="ECO:0007669"/>
    <property type="project" value="UniProtKB-UniRule"/>
</dbReference>
<dbReference type="EMBL" id="AYZE01000008">
    <property type="protein sequence ID" value="KRM92105.1"/>
    <property type="molecule type" value="Genomic_DNA"/>
</dbReference>
<organism evidence="11 12">
    <name type="scientific">Liquorilactobacillus cacaonum DSM 21116</name>
    <dbReference type="NCBI Taxonomy" id="1423729"/>
    <lineage>
        <taxon>Bacteria</taxon>
        <taxon>Bacillati</taxon>
        <taxon>Bacillota</taxon>
        <taxon>Bacilli</taxon>
        <taxon>Lactobacillales</taxon>
        <taxon>Lactobacillaceae</taxon>
        <taxon>Liquorilactobacillus</taxon>
    </lineage>
</organism>
<evidence type="ECO:0000256" key="4">
    <source>
        <dbReference type="ARBA" id="ARBA00022679"/>
    </source>
</evidence>
<comment type="subcellular location">
    <subcellularLocation>
        <location evidence="9">Cytoplasm</location>
    </subcellularLocation>
</comment>
<proteinExistence type="inferred from homology"/>
<gene>
    <name evidence="9" type="primary">argB</name>
    <name evidence="11" type="ORF">FC80_GL000286</name>
</gene>
<keyword evidence="6 9" id="KW-0418">Kinase</keyword>
<keyword evidence="3 9" id="KW-0028">Amino-acid biosynthesis</keyword>
<feature type="site" description="Transition state stabilizer" evidence="9">
    <location>
        <position position="8"/>
    </location>
</feature>
<dbReference type="RefSeq" id="WP_057828571.1">
    <property type="nucleotide sequence ID" value="NZ_AYZE01000008.1"/>
</dbReference>
<evidence type="ECO:0000256" key="2">
    <source>
        <dbReference type="ARBA" id="ARBA00022571"/>
    </source>
</evidence>
<accession>A0A0R2CVJ9</accession>
<evidence type="ECO:0000256" key="8">
    <source>
        <dbReference type="ARBA" id="ARBA00048141"/>
    </source>
</evidence>
<reference evidence="11 12" key="1">
    <citation type="journal article" date="2015" name="Genome Announc.">
        <title>Expanding the biotechnology potential of lactobacilli through comparative genomics of 213 strains and associated genera.</title>
        <authorList>
            <person name="Sun Z."/>
            <person name="Harris H.M."/>
            <person name="McCann A."/>
            <person name="Guo C."/>
            <person name="Argimon S."/>
            <person name="Zhang W."/>
            <person name="Yang X."/>
            <person name="Jeffery I.B."/>
            <person name="Cooney J.C."/>
            <person name="Kagawa T.F."/>
            <person name="Liu W."/>
            <person name="Song Y."/>
            <person name="Salvetti E."/>
            <person name="Wrobel A."/>
            <person name="Rasinkangas P."/>
            <person name="Parkhill J."/>
            <person name="Rea M.C."/>
            <person name="O'Sullivan O."/>
            <person name="Ritari J."/>
            <person name="Douillard F.P."/>
            <person name="Paul Ross R."/>
            <person name="Yang R."/>
            <person name="Briner A.E."/>
            <person name="Felis G.E."/>
            <person name="de Vos W.M."/>
            <person name="Barrangou R."/>
            <person name="Klaenhammer T.R."/>
            <person name="Caufield P.W."/>
            <person name="Cui Y."/>
            <person name="Zhang H."/>
            <person name="O'Toole P.W."/>
        </authorList>
    </citation>
    <scope>NUCLEOTIDE SEQUENCE [LARGE SCALE GENOMIC DNA]</scope>
    <source>
        <strain evidence="11 12">DSM 21116</strain>
    </source>
</reference>
<comment type="caution">
    <text evidence="11">The sequence shown here is derived from an EMBL/GenBank/DDBJ whole genome shotgun (WGS) entry which is preliminary data.</text>
</comment>
<feature type="binding site" evidence="9">
    <location>
        <begin position="41"/>
        <end position="42"/>
    </location>
    <ligand>
        <name>substrate</name>
    </ligand>
</feature>
<dbReference type="InterPro" id="IPR004662">
    <property type="entry name" value="AcgluKinase_fam"/>
</dbReference>
<comment type="pathway">
    <text evidence="1 9">Amino-acid biosynthesis; L-arginine biosynthesis; N(2)-acetyl-L-ornithine from L-glutamate: step 2/4.</text>
</comment>
<dbReference type="InterPro" id="IPR001048">
    <property type="entry name" value="Asp/Glu/Uridylate_kinase"/>
</dbReference>
<dbReference type="Gene3D" id="3.40.1160.10">
    <property type="entry name" value="Acetylglutamate kinase-like"/>
    <property type="match status" value="1"/>
</dbReference>
<feature type="binding site" evidence="9">
    <location>
        <position position="155"/>
    </location>
    <ligand>
        <name>substrate</name>
    </ligand>
</feature>
<keyword evidence="9" id="KW-0963">Cytoplasm</keyword>
<dbReference type="SUPFAM" id="SSF53633">
    <property type="entry name" value="Carbamate kinase-like"/>
    <property type="match status" value="1"/>
</dbReference>
<comment type="similarity">
    <text evidence="9">Belongs to the acetylglutamate kinase family. ArgB subfamily.</text>
</comment>
<dbReference type="UniPathway" id="UPA00068">
    <property type="reaction ID" value="UER00107"/>
</dbReference>
<feature type="site" description="Transition state stabilizer" evidence="9">
    <location>
        <position position="214"/>
    </location>
</feature>
<comment type="function">
    <text evidence="9">Catalyzes the ATP-dependent phosphorylation of N-acetyl-L-glutamate.</text>
</comment>
<sequence>MDNLIVIKIGGNSINTLPPSFFSQIRQWMLAKKRILLIHGGGSQISELSDKLKIPVKKIDGMRITDKSTLELTRMVLLGQTQPQLLMKFTEAKIPAIGLNAADESILNGTFLDEQKYGLVGQIDSLNIKLLSEVLTHHLAILAPMALTADNQWLNVNADTAASKIAGLLKAEKLYLLTDVPGVLHNNTIIPSLSPKIADLLQSQNIITAGMKPKIQAAFNALNWGVTSVQITNQLASSGTTFVQEGDNENAISF</sequence>
<dbReference type="InterPro" id="IPR037528">
    <property type="entry name" value="ArgB"/>
</dbReference>
<feature type="domain" description="Aspartate/glutamate/uridylate kinase" evidence="10">
    <location>
        <begin position="3"/>
        <end position="233"/>
    </location>
</feature>
<dbReference type="HAMAP" id="MF_00082">
    <property type="entry name" value="ArgB"/>
    <property type="match status" value="1"/>
</dbReference>
<evidence type="ECO:0000256" key="5">
    <source>
        <dbReference type="ARBA" id="ARBA00022741"/>
    </source>
</evidence>
<dbReference type="CDD" id="cd04238">
    <property type="entry name" value="AAK_NAGK-like"/>
    <property type="match status" value="1"/>
</dbReference>
<dbReference type="GO" id="GO:0005524">
    <property type="term" value="F:ATP binding"/>
    <property type="evidence" value="ECO:0007669"/>
    <property type="project" value="UniProtKB-UniRule"/>
</dbReference>
<evidence type="ECO:0000256" key="6">
    <source>
        <dbReference type="ARBA" id="ARBA00022777"/>
    </source>
</evidence>
<evidence type="ECO:0000256" key="7">
    <source>
        <dbReference type="ARBA" id="ARBA00022840"/>
    </source>
</evidence>
<dbReference type="EC" id="2.7.2.8" evidence="9"/>
<dbReference type="Pfam" id="PF00696">
    <property type="entry name" value="AA_kinase"/>
    <property type="match status" value="1"/>
</dbReference>
<keyword evidence="12" id="KW-1185">Reference proteome</keyword>